<dbReference type="SUPFAM" id="SSF52540">
    <property type="entry name" value="P-loop containing nucleoside triphosphate hydrolases"/>
    <property type="match status" value="2"/>
</dbReference>
<keyword evidence="5" id="KW-0677">Repeat</keyword>
<evidence type="ECO:0000256" key="8">
    <source>
        <dbReference type="ARBA" id="ARBA00022967"/>
    </source>
</evidence>
<keyword evidence="3" id="KW-0813">Transport</keyword>
<dbReference type="GO" id="GO:0043190">
    <property type="term" value="C:ATP-binding cassette (ABC) transporter complex"/>
    <property type="evidence" value="ECO:0007669"/>
    <property type="project" value="TreeGrafter"/>
</dbReference>
<sequence>MIRFEDVSVTYDGQDAPVVRGVDLTVPEGELVLLVGPSGVGKSTVLGAVSGLVPHFTGGTLRGRVTVAGRDTRLHKPRELADVVGTVGQDPLSHFVTDTVEDELAYGMESLGLAPDVMRRRVEETLDLLGLADLRDRPVAALSGGQQQRVAIGSVLTPHPRVLVLDEPTSALDPAAAEEVLAVLQRLVHDLGTTVLMAEHRLERVVHHADRVVLLPAPGAAPVTGTPAEVMAVSPVHPPVVSLGRLAGWSPLPLTVRDARRRAGALRERLARVAPDGPPEPPAHGTPGGAPAEAGPGAPGSRVATHPSRTAAAVPPTHGTPAGPVPGTPGGRTAAGPSGPGAAGSGGLGATGPGAPSATGADGPASAPGGTAAGAGPRRPGLLAGLRAGLFRGRATAASPTAGPAAAPPTAGPGAAGPAPAASVEGLVVRRGRVEALRGVALDVAAGETVALMGRNGAGKSTLLSALVGLVEPAAGRVRVGGAAPHRTAPRDLVRLVGLVPQEPRDLLYADTVAAECAAADRDAGAAPGTCRALVTRLLPGVGDDAHPRDLSEGQRLALALSVVLAARPPLLLLDEPTRGLDYAAKARLVAVLRGLAADGHAIVLATHDVELAAELAHRVVILADGERVADGPADDVVLASPSFAPQVTKVLAPQRWLTVAQVRAALGAAGDGEADA</sequence>
<dbReference type="PROSITE" id="PS00211">
    <property type="entry name" value="ABC_TRANSPORTER_1"/>
    <property type="match status" value="1"/>
</dbReference>
<evidence type="ECO:0000259" key="12">
    <source>
        <dbReference type="PROSITE" id="PS50893"/>
    </source>
</evidence>
<dbReference type="RefSeq" id="WP_190188215.1">
    <property type="nucleotide sequence ID" value="NZ_BMVU01000001.1"/>
</dbReference>
<dbReference type="PANTHER" id="PTHR43553">
    <property type="entry name" value="HEAVY METAL TRANSPORTER"/>
    <property type="match status" value="1"/>
</dbReference>
<proteinExistence type="inferred from homology"/>
<dbReference type="CDD" id="cd03225">
    <property type="entry name" value="ABC_cobalt_CbiO_domain1"/>
    <property type="match status" value="1"/>
</dbReference>
<feature type="compositionally biased region" description="Gly residues" evidence="11">
    <location>
        <begin position="338"/>
        <end position="352"/>
    </location>
</feature>
<name>A0A918N913_9ACTN</name>
<feature type="compositionally biased region" description="Low complexity" evidence="11">
    <location>
        <begin position="396"/>
        <end position="405"/>
    </location>
</feature>
<evidence type="ECO:0000256" key="4">
    <source>
        <dbReference type="ARBA" id="ARBA00022475"/>
    </source>
</evidence>
<organism evidence="13 14">
    <name type="scientific">Streptomyces minutiscleroticus</name>
    <dbReference type="NCBI Taxonomy" id="68238"/>
    <lineage>
        <taxon>Bacteria</taxon>
        <taxon>Bacillati</taxon>
        <taxon>Actinomycetota</taxon>
        <taxon>Actinomycetes</taxon>
        <taxon>Kitasatosporales</taxon>
        <taxon>Streptomycetaceae</taxon>
        <taxon>Streptomyces</taxon>
    </lineage>
</organism>
<dbReference type="AlphaFoldDB" id="A0A918N913"/>
<dbReference type="InterPro" id="IPR017871">
    <property type="entry name" value="ABC_transporter-like_CS"/>
</dbReference>
<dbReference type="InterPro" id="IPR015856">
    <property type="entry name" value="ABC_transpr_CbiO/EcfA_su"/>
</dbReference>
<dbReference type="InterPro" id="IPR003593">
    <property type="entry name" value="AAA+_ATPase"/>
</dbReference>
<keyword evidence="7" id="KW-0067">ATP-binding</keyword>
<dbReference type="FunFam" id="3.40.50.300:FF:000760">
    <property type="entry name" value="Cobalt ABC transporter ATP-binding protein"/>
    <property type="match status" value="1"/>
</dbReference>
<dbReference type="GO" id="GO:0016887">
    <property type="term" value="F:ATP hydrolysis activity"/>
    <property type="evidence" value="ECO:0007669"/>
    <property type="project" value="InterPro"/>
</dbReference>
<dbReference type="Gene3D" id="3.40.50.300">
    <property type="entry name" value="P-loop containing nucleotide triphosphate hydrolases"/>
    <property type="match status" value="2"/>
</dbReference>
<dbReference type="InterPro" id="IPR003439">
    <property type="entry name" value="ABC_transporter-like_ATP-bd"/>
</dbReference>
<keyword evidence="8" id="KW-1278">Translocase</keyword>
<comment type="similarity">
    <text evidence="2">Belongs to the ABC transporter superfamily.</text>
</comment>
<keyword evidence="14" id="KW-1185">Reference proteome</keyword>
<dbReference type="InterPro" id="IPR050095">
    <property type="entry name" value="ECF_ABC_transporter_ATP-bd"/>
</dbReference>
<dbReference type="GO" id="GO:0042626">
    <property type="term" value="F:ATPase-coupled transmembrane transporter activity"/>
    <property type="evidence" value="ECO:0007669"/>
    <property type="project" value="TreeGrafter"/>
</dbReference>
<evidence type="ECO:0000256" key="7">
    <source>
        <dbReference type="ARBA" id="ARBA00022840"/>
    </source>
</evidence>
<dbReference type="SMART" id="SM00382">
    <property type="entry name" value="AAA"/>
    <property type="match status" value="2"/>
</dbReference>
<protein>
    <recommendedName>
        <fullName evidence="12">ABC transporter domain-containing protein</fullName>
    </recommendedName>
</protein>
<feature type="compositionally biased region" description="Low complexity" evidence="11">
    <location>
        <begin position="353"/>
        <end position="381"/>
    </location>
</feature>
<gene>
    <name evidence="13" type="ORF">GCM10010358_02700</name>
</gene>
<evidence type="ECO:0000256" key="3">
    <source>
        <dbReference type="ARBA" id="ARBA00022448"/>
    </source>
</evidence>
<evidence type="ECO:0000313" key="14">
    <source>
        <dbReference type="Proteomes" id="UP000619244"/>
    </source>
</evidence>
<keyword evidence="6" id="KW-0547">Nucleotide-binding</keyword>
<evidence type="ECO:0000256" key="2">
    <source>
        <dbReference type="ARBA" id="ARBA00005417"/>
    </source>
</evidence>
<dbReference type="GO" id="GO:0005524">
    <property type="term" value="F:ATP binding"/>
    <property type="evidence" value="ECO:0007669"/>
    <property type="project" value="UniProtKB-KW"/>
</dbReference>
<comment type="function">
    <text evidence="10">Probably part of an ABC transporter complex. Responsible for energy coupling to the transport system.</text>
</comment>
<feature type="region of interest" description="Disordered" evidence="11">
    <location>
        <begin position="396"/>
        <end position="420"/>
    </location>
</feature>
<feature type="compositionally biased region" description="Low complexity" evidence="11">
    <location>
        <begin position="310"/>
        <end position="322"/>
    </location>
</feature>
<feature type="domain" description="ABC transporter" evidence="12">
    <location>
        <begin position="2"/>
        <end position="243"/>
    </location>
</feature>
<evidence type="ECO:0000256" key="9">
    <source>
        <dbReference type="ARBA" id="ARBA00023136"/>
    </source>
</evidence>
<evidence type="ECO:0000256" key="6">
    <source>
        <dbReference type="ARBA" id="ARBA00022741"/>
    </source>
</evidence>
<dbReference type="Pfam" id="PF00005">
    <property type="entry name" value="ABC_tran"/>
    <property type="match status" value="2"/>
</dbReference>
<evidence type="ECO:0000256" key="10">
    <source>
        <dbReference type="ARBA" id="ARBA00025157"/>
    </source>
</evidence>
<feature type="domain" description="ABC transporter" evidence="12">
    <location>
        <begin position="422"/>
        <end position="650"/>
    </location>
</feature>
<dbReference type="InterPro" id="IPR027417">
    <property type="entry name" value="P-loop_NTPase"/>
</dbReference>
<comment type="subcellular location">
    <subcellularLocation>
        <location evidence="1">Cell membrane</location>
        <topology evidence="1">Peripheral membrane protein</topology>
    </subcellularLocation>
</comment>
<accession>A0A918N913</accession>
<dbReference type="EMBL" id="BMVU01000001">
    <property type="protein sequence ID" value="GGX52467.1"/>
    <property type="molecule type" value="Genomic_DNA"/>
</dbReference>
<feature type="region of interest" description="Disordered" evidence="11">
    <location>
        <begin position="270"/>
        <end position="381"/>
    </location>
</feature>
<comment type="caution">
    <text evidence="13">The sequence shown here is derived from an EMBL/GenBank/DDBJ whole genome shotgun (WGS) entry which is preliminary data.</text>
</comment>
<keyword evidence="4" id="KW-1003">Cell membrane</keyword>
<reference evidence="13" key="1">
    <citation type="journal article" date="2014" name="Int. J. Syst. Evol. Microbiol.">
        <title>Complete genome sequence of Corynebacterium casei LMG S-19264T (=DSM 44701T), isolated from a smear-ripened cheese.</title>
        <authorList>
            <consortium name="US DOE Joint Genome Institute (JGI-PGF)"/>
            <person name="Walter F."/>
            <person name="Albersmeier A."/>
            <person name="Kalinowski J."/>
            <person name="Ruckert C."/>
        </authorList>
    </citation>
    <scope>NUCLEOTIDE SEQUENCE</scope>
    <source>
        <strain evidence="13">JCM 4790</strain>
    </source>
</reference>
<evidence type="ECO:0000256" key="5">
    <source>
        <dbReference type="ARBA" id="ARBA00022737"/>
    </source>
</evidence>
<evidence type="ECO:0000256" key="1">
    <source>
        <dbReference type="ARBA" id="ARBA00004202"/>
    </source>
</evidence>
<keyword evidence="9" id="KW-0472">Membrane</keyword>
<feature type="compositionally biased region" description="Low complexity" evidence="11">
    <location>
        <begin position="285"/>
        <end position="300"/>
    </location>
</feature>
<dbReference type="PROSITE" id="PS50893">
    <property type="entry name" value="ABC_TRANSPORTER_2"/>
    <property type="match status" value="2"/>
</dbReference>
<dbReference type="Proteomes" id="UP000619244">
    <property type="component" value="Unassembled WGS sequence"/>
</dbReference>
<reference evidence="13" key="2">
    <citation type="submission" date="2020-09" db="EMBL/GenBank/DDBJ databases">
        <authorList>
            <person name="Sun Q."/>
            <person name="Ohkuma M."/>
        </authorList>
    </citation>
    <scope>NUCLEOTIDE SEQUENCE</scope>
    <source>
        <strain evidence="13">JCM 4790</strain>
    </source>
</reference>
<evidence type="ECO:0000313" key="13">
    <source>
        <dbReference type="EMBL" id="GGX52467.1"/>
    </source>
</evidence>
<evidence type="ECO:0000256" key="11">
    <source>
        <dbReference type="SAM" id="MobiDB-lite"/>
    </source>
</evidence>